<name>A0A3R7N727_PENVA</name>
<dbReference type="Proteomes" id="UP000283509">
    <property type="component" value="Unassembled WGS sequence"/>
</dbReference>
<dbReference type="FunFam" id="1.10.10.1210:FF:000001">
    <property type="entry name" value="melanoma-associated antigen D1"/>
    <property type="match status" value="1"/>
</dbReference>
<reference evidence="3 4" key="2">
    <citation type="submission" date="2019-01" db="EMBL/GenBank/DDBJ databases">
        <title>The decoding of complex shrimp genome reveals the adaptation for benthos swimmer, frequently molting mechanism and breeding impact on genome.</title>
        <authorList>
            <person name="Sun Y."/>
            <person name="Gao Y."/>
            <person name="Yu Y."/>
        </authorList>
    </citation>
    <scope>NUCLEOTIDE SEQUENCE [LARGE SCALE GENOMIC DNA]</scope>
    <source>
        <tissue evidence="3">Muscle</tissue>
    </source>
</reference>
<accession>A0A3R7N727</accession>
<gene>
    <name evidence="3" type="ORF">C7M84_002355</name>
</gene>
<dbReference type="InterPro" id="IPR041899">
    <property type="entry name" value="MAGE_WH2"/>
</dbReference>
<feature type="compositionally biased region" description="Low complexity" evidence="1">
    <location>
        <begin position="16"/>
        <end position="27"/>
    </location>
</feature>
<dbReference type="Gene3D" id="1.10.10.1210">
    <property type="entry name" value="MAGE homology domain, winged helix WH2 motif"/>
    <property type="match status" value="1"/>
</dbReference>
<comment type="caution">
    <text evidence="3">The sequence shown here is derived from an EMBL/GenBank/DDBJ whole genome shotgun (WGS) entry which is preliminary data.</text>
</comment>
<organism evidence="3 4">
    <name type="scientific">Penaeus vannamei</name>
    <name type="common">Whiteleg shrimp</name>
    <name type="synonym">Litopenaeus vannamei</name>
    <dbReference type="NCBI Taxonomy" id="6689"/>
    <lineage>
        <taxon>Eukaryota</taxon>
        <taxon>Metazoa</taxon>
        <taxon>Ecdysozoa</taxon>
        <taxon>Arthropoda</taxon>
        <taxon>Crustacea</taxon>
        <taxon>Multicrustacea</taxon>
        <taxon>Malacostraca</taxon>
        <taxon>Eumalacostraca</taxon>
        <taxon>Eucarida</taxon>
        <taxon>Decapoda</taxon>
        <taxon>Dendrobranchiata</taxon>
        <taxon>Penaeoidea</taxon>
        <taxon>Penaeidae</taxon>
        <taxon>Penaeus</taxon>
    </lineage>
</organism>
<dbReference type="InterPro" id="IPR037445">
    <property type="entry name" value="MAGE"/>
</dbReference>
<dbReference type="PANTHER" id="PTHR11736">
    <property type="entry name" value="MELANOMA-ASSOCIATED ANTIGEN MAGE ANTIGEN"/>
    <property type="match status" value="1"/>
</dbReference>
<dbReference type="STRING" id="6689.A0A3R7N727"/>
<evidence type="ECO:0000313" key="4">
    <source>
        <dbReference type="Proteomes" id="UP000283509"/>
    </source>
</evidence>
<dbReference type="EMBL" id="QCYY01001313">
    <property type="protein sequence ID" value="ROT78959.1"/>
    <property type="molecule type" value="Genomic_DNA"/>
</dbReference>
<dbReference type="Gene3D" id="1.10.10.1200">
    <property type="entry name" value="MAGE homology domain, winged helix WH1 motif"/>
    <property type="match status" value="1"/>
</dbReference>
<reference evidence="3 4" key="1">
    <citation type="submission" date="2018-04" db="EMBL/GenBank/DDBJ databases">
        <authorList>
            <person name="Zhang X."/>
            <person name="Yuan J."/>
            <person name="Li F."/>
            <person name="Xiang J."/>
        </authorList>
    </citation>
    <scope>NUCLEOTIDE SEQUENCE [LARGE SCALE GENOMIC DNA]</scope>
    <source>
        <tissue evidence="3">Muscle</tissue>
    </source>
</reference>
<dbReference type="AlphaFoldDB" id="A0A3R7N727"/>
<keyword evidence="4" id="KW-1185">Reference proteome</keyword>
<feature type="domain" description="MAGE" evidence="2">
    <location>
        <begin position="42"/>
        <end position="231"/>
    </location>
</feature>
<protein>
    <submittedName>
        <fullName evidence="3">Putative melanoma-associated antigen G1-like</fullName>
    </submittedName>
</protein>
<evidence type="ECO:0000313" key="3">
    <source>
        <dbReference type="EMBL" id="ROT78959.1"/>
    </source>
</evidence>
<dbReference type="GO" id="GO:0005634">
    <property type="term" value="C:nucleus"/>
    <property type="evidence" value="ECO:0007669"/>
    <property type="project" value="TreeGrafter"/>
</dbReference>
<dbReference type="InterPro" id="IPR002190">
    <property type="entry name" value="MHD_dom"/>
</dbReference>
<dbReference type="PROSITE" id="PS50838">
    <property type="entry name" value="MAGE"/>
    <property type="match status" value="1"/>
</dbReference>
<feature type="region of interest" description="Disordered" evidence="1">
    <location>
        <begin position="1"/>
        <end position="34"/>
    </location>
</feature>
<dbReference type="OrthoDB" id="205198at2759"/>
<dbReference type="Pfam" id="PF01454">
    <property type="entry name" value="MAGE"/>
    <property type="match status" value="1"/>
</dbReference>
<dbReference type="PANTHER" id="PTHR11736:SF14">
    <property type="entry name" value="NSE3 HOMOLOG, SMC5-SMC6 COMPLEX COMPONENT"/>
    <property type="match status" value="1"/>
</dbReference>
<evidence type="ECO:0000256" key="1">
    <source>
        <dbReference type="SAM" id="MobiDB-lite"/>
    </source>
</evidence>
<evidence type="ECO:0000259" key="2">
    <source>
        <dbReference type="PROSITE" id="PS50838"/>
    </source>
</evidence>
<sequence length="253" mass="29030">MPRRRIVEDSSDEEPSQSQPASQLSQSQGGGEISDQDKKVLAGNVCNYFLVSDCKKIPAKRSDIVKSVLKDHGRHFKEVMAEANRIMERVYGYKVVELEKKNQFIMINTLMMNNQDDDDLLLAPTSNSEVANIGLVTAILAGIFMSGQVMQEGPMREYLKKLGIDIDSREEHPTFGNVTRYIHQDLVRQQYLQITLNKDVEPPSNEYRWGERAHKELSKKDILELVCKVYGNQTRPEDWVAQWKIVKKEEKES</sequence>
<dbReference type="SMART" id="SM01373">
    <property type="entry name" value="MAGE"/>
    <property type="match status" value="1"/>
</dbReference>
<proteinExistence type="predicted"/>
<dbReference type="InterPro" id="IPR041898">
    <property type="entry name" value="MAGE_WH1"/>
</dbReference>